<dbReference type="EMBL" id="UINC01147809">
    <property type="protein sequence ID" value="SVD39347.1"/>
    <property type="molecule type" value="Genomic_DNA"/>
</dbReference>
<organism evidence="1">
    <name type="scientific">marine metagenome</name>
    <dbReference type="NCBI Taxonomy" id="408172"/>
    <lineage>
        <taxon>unclassified sequences</taxon>
        <taxon>metagenomes</taxon>
        <taxon>ecological metagenomes</taxon>
    </lineage>
</organism>
<evidence type="ECO:0000313" key="1">
    <source>
        <dbReference type="EMBL" id="SVD39347.1"/>
    </source>
</evidence>
<sequence>MLRIVDYAKRSGMEWYEVMRLCIDEDTALQPIAILTHGELRVFELDDDEMIGDLPEQDTIPLAYEECEMNPAFLARLIHAKFPVVFQPVTKNREGYAADFYQLGDMPLRPPGLEKFEGMDRVWFGFDKEARITLDEIWIPESPNDTLVKKPSPEIAKEKKPRKQITPHSIYIAHRIKHGKGMFNSWQYFKKLAAESRGSELVELPGYGPIYLKQDSKDVKGTALWSET</sequence>
<dbReference type="AlphaFoldDB" id="A0A382UYW4"/>
<protein>
    <submittedName>
        <fullName evidence="1">Uncharacterized protein</fullName>
    </submittedName>
</protein>
<feature type="non-terminal residue" evidence="1">
    <location>
        <position position="228"/>
    </location>
</feature>
<reference evidence="1" key="1">
    <citation type="submission" date="2018-05" db="EMBL/GenBank/DDBJ databases">
        <authorList>
            <person name="Lanie J.A."/>
            <person name="Ng W.-L."/>
            <person name="Kazmierczak K.M."/>
            <person name="Andrzejewski T.M."/>
            <person name="Davidsen T.M."/>
            <person name="Wayne K.J."/>
            <person name="Tettelin H."/>
            <person name="Glass J.I."/>
            <person name="Rusch D."/>
            <person name="Podicherti R."/>
            <person name="Tsui H.-C.T."/>
            <person name="Winkler M.E."/>
        </authorList>
    </citation>
    <scope>NUCLEOTIDE SEQUENCE</scope>
</reference>
<name>A0A382UYW4_9ZZZZ</name>
<gene>
    <name evidence="1" type="ORF">METZ01_LOCUS392201</name>
</gene>
<proteinExistence type="predicted"/>
<accession>A0A382UYW4</accession>